<name>A0A1X2IXS1_9FUNG</name>
<keyword evidence="4" id="KW-1185">Reference proteome</keyword>
<dbReference type="SUPFAM" id="SSF82199">
    <property type="entry name" value="SET domain"/>
    <property type="match status" value="1"/>
</dbReference>
<dbReference type="STRING" id="90262.A0A1X2IXS1"/>
<evidence type="ECO:0000256" key="1">
    <source>
        <dbReference type="SAM" id="MobiDB-lite"/>
    </source>
</evidence>
<dbReference type="OrthoDB" id="5792673at2759"/>
<accession>A0A1X2IXS1</accession>
<organism evidence="3 4">
    <name type="scientific">Absidia repens</name>
    <dbReference type="NCBI Taxonomy" id="90262"/>
    <lineage>
        <taxon>Eukaryota</taxon>
        <taxon>Fungi</taxon>
        <taxon>Fungi incertae sedis</taxon>
        <taxon>Mucoromycota</taxon>
        <taxon>Mucoromycotina</taxon>
        <taxon>Mucoromycetes</taxon>
        <taxon>Mucorales</taxon>
        <taxon>Cunninghamellaceae</taxon>
        <taxon>Absidia</taxon>
    </lineage>
</organism>
<protein>
    <recommendedName>
        <fullName evidence="2">SET domain-containing protein</fullName>
    </recommendedName>
</protein>
<feature type="region of interest" description="Disordered" evidence="1">
    <location>
        <begin position="41"/>
        <end position="76"/>
    </location>
</feature>
<dbReference type="SMART" id="SM00317">
    <property type="entry name" value="SET"/>
    <property type="match status" value="1"/>
</dbReference>
<proteinExistence type="predicted"/>
<dbReference type="AlphaFoldDB" id="A0A1X2IXS1"/>
<evidence type="ECO:0000259" key="2">
    <source>
        <dbReference type="PROSITE" id="PS50280"/>
    </source>
</evidence>
<evidence type="ECO:0000313" key="3">
    <source>
        <dbReference type="EMBL" id="ORZ24108.1"/>
    </source>
</evidence>
<dbReference type="Pfam" id="PF00856">
    <property type="entry name" value="SET"/>
    <property type="match status" value="1"/>
</dbReference>
<dbReference type="EMBL" id="MCGE01000002">
    <property type="protein sequence ID" value="ORZ24108.1"/>
    <property type="molecule type" value="Genomic_DNA"/>
</dbReference>
<dbReference type="PROSITE" id="PS50280">
    <property type="entry name" value="SET"/>
    <property type="match status" value="1"/>
</dbReference>
<dbReference type="InterPro" id="IPR001214">
    <property type="entry name" value="SET_dom"/>
</dbReference>
<comment type="caution">
    <text evidence="3">The sequence shown here is derived from an EMBL/GenBank/DDBJ whole genome shotgun (WGS) entry which is preliminary data.</text>
</comment>
<sequence length="252" mass="28698">MYRDVKTATPCSGWTPEVKYIDKLVWSPAVPKELKQFFEPNQQAIEQAKKQQNSVRSGPDDKTKKANTDIGSVTAEEEEEEWKDIAGRTLNFLNEHVNLRGSDFPSIKEQRRNIKIKKITDKSHPCCGAYGLVAAQNLAPRQLILDYLGVVEYKSYSSSSDYVLRYGIDLSIDAEKCGNEARFFNDFRGVATGPNVCFLNYLDERTEKIRVGVFVLGNKKIKKGEELLVTYGKSFWSNRGMEMSEQNHSKHK</sequence>
<feature type="domain" description="SET" evidence="2">
    <location>
        <begin position="112"/>
        <end position="232"/>
    </location>
</feature>
<feature type="compositionally biased region" description="Basic and acidic residues" evidence="1">
    <location>
        <begin position="58"/>
        <end position="67"/>
    </location>
</feature>
<dbReference type="InterPro" id="IPR046341">
    <property type="entry name" value="SET_dom_sf"/>
</dbReference>
<feature type="compositionally biased region" description="Polar residues" evidence="1">
    <location>
        <begin position="41"/>
        <end position="56"/>
    </location>
</feature>
<dbReference type="Gene3D" id="2.170.270.10">
    <property type="entry name" value="SET domain"/>
    <property type="match status" value="1"/>
</dbReference>
<reference evidence="3 4" key="1">
    <citation type="submission" date="2016-07" db="EMBL/GenBank/DDBJ databases">
        <title>Pervasive Adenine N6-methylation of Active Genes in Fungi.</title>
        <authorList>
            <consortium name="DOE Joint Genome Institute"/>
            <person name="Mondo S.J."/>
            <person name="Dannebaum R.O."/>
            <person name="Kuo R.C."/>
            <person name="Labutti K."/>
            <person name="Haridas S."/>
            <person name="Kuo A."/>
            <person name="Salamov A."/>
            <person name="Ahrendt S.R."/>
            <person name="Lipzen A."/>
            <person name="Sullivan W."/>
            <person name="Andreopoulos W.B."/>
            <person name="Clum A."/>
            <person name="Lindquist E."/>
            <person name="Daum C."/>
            <person name="Ramamoorthy G.K."/>
            <person name="Gryganskyi A."/>
            <person name="Culley D."/>
            <person name="Magnuson J.K."/>
            <person name="James T.Y."/>
            <person name="O'Malley M.A."/>
            <person name="Stajich J.E."/>
            <person name="Spatafora J.W."/>
            <person name="Visel A."/>
            <person name="Grigoriev I.V."/>
        </authorList>
    </citation>
    <scope>NUCLEOTIDE SEQUENCE [LARGE SCALE GENOMIC DNA]</scope>
    <source>
        <strain evidence="3 4">NRRL 1336</strain>
    </source>
</reference>
<dbReference type="Proteomes" id="UP000193560">
    <property type="component" value="Unassembled WGS sequence"/>
</dbReference>
<gene>
    <name evidence="3" type="ORF">BCR42DRAFT_365252</name>
</gene>
<evidence type="ECO:0000313" key="4">
    <source>
        <dbReference type="Proteomes" id="UP000193560"/>
    </source>
</evidence>